<organism evidence="2 3">
    <name type="scientific">Ligilactobacillus agilis</name>
    <dbReference type="NCBI Taxonomy" id="1601"/>
    <lineage>
        <taxon>Bacteria</taxon>
        <taxon>Bacillati</taxon>
        <taxon>Bacillota</taxon>
        <taxon>Bacilli</taxon>
        <taxon>Lactobacillales</taxon>
        <taxon>Lactobacillaceae</taxon>
        <taxon>Ligilactobacillus</taxon>
    </lineage>
</organism>
<sequence length="166" mass="19513">MVDILQTMNFIYDSVDMLDALIARFKDTDKKVKELQNELEQREETAEIYEFEGLYSLHTLRKGLISKGVKKRQFKNFGVTTDRVRNITFVVPLNFLSTMQEYDEQVNSYNGLLRRCKRLVKDIKENIDTFEGIAPNDLYSSGIPVKDYIVMLNTVKHVKRIYYKPL</sequence>
<dbReference type="AlphaFoldDB" id="A0A231PWN5"/>
<evidence type="ECO:0000313" key="2">
    <source>
        <dbReference type="EMBL" id="OXS39039.1"/>
    </source>
</evidence>
<accession>A0A231PWN5</accession>
<evidence type="ECO:0000313" key="3">
    <source>
        <dbReference type="Proteomes" id="UP000215261"/>
    </source>
</evidence>
<evidence type="ECO:0000256" key="1">
    <source>
        <dbReference type="SAM" id="Coils"/>
    </source>
</evidence>
<name>A0A231PWN5_9LACO</name>
<protein>
    <submittedName>
        <fullName evidence="2">Uncharacterized protein</fullName>
    </submittedName>
</protein>
<comment type="caution">
    <text evidence="2">The sequence shown here is derived from an EMBL/GenBank/DDBJ whole genome shotgun (WGS) entry which is preliminary data.</text>
</comment>
<keyword evidence="1" id="KW-0175">Coiled coil</keyword>
<reference evidence="2 3" key="1">
    <citation type="submission" date="2016-03" db="EMBL/GenBank/DDBJ databases">
        <title>Sequencing of Lactobacillus Species from Commercial Turkeys.</title>
        <authorList>
            <person name="Johnson T.J."/>
            <person name="Youmans B.P."/>
            <person name="Case K.A."/>
        </authorList>
    </citation>
    <scope>NUCLEOTIDE SEQUENCE [LARGE SCALE GENOMIC DNA]</scope>
    <source>
        <strain evidence="2 3">UMNLA1</strain>
    </source>
</reference>
<dbReference type="RefSeq" id="WP_089144672.1">
    <property type="nucleotide sequence ID" value="NZ_LUGD01000056.1"/>
</dbReference>
<gene>
    <name evidence="2" type="ORF">AYP69_00755</name>
</gene>
<proteinExistence type="predicted"/>
<dbReference type="Proteomes" id="UP000215261">
    <property type="component" value="Unassembled WGS sequence"/>
</dbReference>
<feature type="coiled-coil region" evidence="1">
    <location>
        <begin position="18"/>
        <end position="52"/>
    </location>
</feature>
<dbReference type="EMBL" id="LUGO01000065">
    <property type="protein sequence ID" value="OXS39039.1"/>
    <property type="molecule type" value="Genomic_DNA"/>
</dbReference>